<keyword evidence="1" id="KW-0812">Transmembrane</keyword>
<evidence type="ECO:0000313" key="2">
    <source>
        <dbReference type="EMBL" id="JAV95802.1"/>
    </source>
</evidence>
<reference evidence="2" key="1">
    <citation type="journal article" date="2016" name="Sci. Rep.">
        <title>Molecular characterization of firefly nuptial gifts: a multi-omics approach sheds light on postcopulatory sexual selection.</title>
        <authorList>
            <person name="Al-Wathiqui N."/>
            <person name="Fallon T.R."/>
            <person name="South A."/>
            <person name="Weng J.K."/>
            <person name="Lewis S.M."/>
        </authorList>
    </citation>
    <scope>NUCLEOTIDE SEQUENCE</scope>
</reference>
<accession>A0A1Y1ND17</accession>
<evidence type="ECO:0000256" key="1">
    <source>
        <dbReference type="SAM" id="Phobius"/>
    </source>
</evidence>
<keyword evidence="1" id="KW-0472">Membrane</keyword>
<organism evidence="2">
    <name type="scientific">Photinus pyralis</name>
    <name type="common">Common eastern firefly</name>
    <name type="synonym">Lampyris pyralis</name>
    <dbReference type="NCBI Taxonomy" id="7054"/>
    <lineage>
        <taxon>Eukaryota</taxon>
        <taxon>Metazoa</taxon>
        <taxon>Ecdysozoa</taxon>
        <taxon>Arthropoda</taxon>
        <taxon>Hexapoda</taxon>
        <taxon>Insecta</taxon>
        <taxon>Pterygota</taxon>
        <taxon>Neoptera</taxon>
        <taxon>Endopterygota</taxon>
        <taxon>Coleoptera</taxon>
        <taxon>Polyphaga</taxon>
        <taxon>Elateriformia</taxon>
        <taxon>Elateroidea</taxon>
        <taxon>Lampyridae</taxon>
        <taxon>Lampyrinae</taxon>
        <taxon>Photinus</taxon>
    </lineage>
</organism>
<name>A0A1Y1ND17_PHOPY</name>
<dbReference type="AlphaFoldDB" id="A0A1Y1ND17"/>
<keyword evidence="1" id="KW-1133">Transmembrane helix</keyword>
<sequence length="109" mass="12245">MVSKLTKHSELLRALSKLGPKERLALIKCLDDNQIECICECIYNTLKGQVDLTADQKRSLARHKTILRRMVTSREKIKKKKQILIQNGGAFLPFVLGPLLGGLLGSLFQ</sequence>
<protein>
    <submittedName>
        <fullName evidence="2">Uncharacterized protein</fullName>
    </submittedName>
</protein>
<dbReference type="EMBL" id="GEZM01006244">
    <property type="protein sequence ID" value="JAV95802.1"/>
    <property type="molecule type" value="Transcribed_RNA"/>
</dbReference>
<proteinExistence type="predicted"/>
<feature type="transmembrane region" description="Helical" evidence="1">
    <location>
        <begin position="83"/>
        <end position="108"/>
    </location>
</feature>